<keyword evidence="2" id="KW-1185">Reference proteome</keyword>
<sequence length="79" mass="8732">MTHTLRAGAGYVDTVCCAAEHVLTRASPRLHGEYRHLVENAMREVRAALGRHDFELAWQRTEVLEGTLADVGFLPLTSG</sequence>
<dbReference type="KEGG" id="pmad:BAY61_13665"/>
<name>A0A222VPN7_9PSEU</name>
<gene>
    <name evidence="1" type="ORF">SAMN05421630_1011118</name>
</gene>
<dbReference type="Proteomes" id="UP000199494">
    <property type="component" value="Unassembled WGS sequence"/>
</dbReference>
<dbReference type="RefSeq" id="WP_091797911.1">
    <property type="nucleotide sequence ID" value="NZ_CP016353.1"/>
</dbReference>
<proteinExistence type="predicted"/>
<dbReference type="AlphaFoldDB" id="A0A222VPN7"/>
<evidence type="ECO:0000313" key="1">
    <source>
        <dbReference type="EMBL" id="SDC28167.1"/>
    </source>
</evidence>
<organism evidence="1 2">
    <name type="scientific">Prauserella marina</name>
    <dbReference type="NCBI Taxonomy" id="530584"/>
    <lineage>
        <taxon>Bacteria</taxon>
        <taxon>Bacillati</taxon>
        <taxon>Actinomycetota</taxon>
        <taxon>Actinomycetes</taxon>
        <taxon>Pseudonocardiales</taxon>
        <taxon>Pseudonocardiaceae</taxon>
        <taxon>Prauserella</taxon>
    </lineage>
</organism>
<dbReference type="EMBL" id="FMZE01000001">
    <property type="protein sequence ID" value="SDC28167.1"/>
    <property type="molecule type" value="Genomic_DNA"/>
</dbReference>
<evidence type="ECO:0000313" key="2">
    <source>
        <dbReference type="Proteomes" id="UP000199494"/>
    </source>
</evidence>
<dbReference type="STRING" id="530584.SAMN05421630_1011118"/>
<accession>A0A222VPN7</accession>
<reference evidence="1 2" key="1">
    <citation type="submission" date="2016-10" db="EMBL/GenBank/DDBJ databases">
        <authorList>
            <person name="de Groot N.N."/>
        </authorList>
    </citation>
    <scope>NUCLEOTIDE SEQUENCE [LARGE SCALE GENOMIC DNA]</scope>
    <source>
        <strain evidence="1 2">CGMCC 4.5506</strain>
    </source>
</reference>
<protein>
    <submittedName>
        <fullName evidence="1">Uncharacterized protein</fullName>
    </submittedName>
</protein>